<evidence type="ECO:0000256" key="1">
    <source>
        <dbReference type="SAM" id="Phobius"/>
    </source>
</evidence>
<gene>
    <name evidence="2" type="ORF">P5673_015309</name>
</gene>
<feature type="transmembrane region" description="Helical" evidence="1">
    <location>
        <begin position="243"/>
        <end position="263"/>
    </location>
</feature>
<keyword evidence="1" id="KW-1133">Transmembrane helix</keyword>
<dbReference type="Proteomes" id="UP001249851">
    <property type="component" value="Unassembled WGS sequence"/>
</dbReference>
<reference evidence="2" key="2">
    <citation type="journal article" date="2023" name="Science">
        <title>Genomic signatures of disease resistance in endangered staghorn corals.</title>
        <authorList>
            <person name="Vollmer S.V."/>
            <person name="Selwyn J.D."/>
            <person name="Despard B.A."/>
            <person name="Roesel C.L."/>
        </authorList>
    </citation>
    <scope>NUCLEOTIDE SEQUENCE</scope>
    <source>
        <strain evidence="2">K2</strain>
    </source>
</reference>
<feature type="transmembrane region" description="Helical" evidence="1">
    <location>
        <begin position="199"/>
        <end position="223"/>
    </location>
</feature>
<dbReference type="AlphaFoldDB" id="A0AAD9V5X5"/>
<organism evidence="2 3">
    <name type="scientific">Acropora cervicornis</name>
    <name type="common">Staghorn coral</name>
    <dbReference type="NCBI Taxonomy" id="6130"/>
    <lineage>
        <taxon>Eukaryota</taxon>
        <taxon>Metazoa</taxon>
        <taxon>Cnidaria</taxon>
        <taxon>Anthozoa</taxon>
        <taxon>Hexacorallia</taxon>
        <taxon>Scleractinia</taxon>
        <taxon>Astrocoeniina</taxon>
        <taxon>Acroporidae</taxon>
        <taxon>Acropora</taxon>
    </lineage>
</organism>
<dbReference type="EMBL" id="JARQWQ010000031">
    <property type="protein sequence ID" value="KAK2561905.1"/>
    <property type="molecule type" value="Genomic_DNA"/>
</dbReference>
<feature type="transmembrane region" description="Helical" evidence="1">
    <location>
        <begin position="97"/>
        <end position="115"/>
    </location>
</feature>
<reference evidence="2" key="1">
    <citation type="journal article" date="2023" name="G3 (Bethesda)">
        <title>Whole genome assembly and annotation of the endangered Caribbean coral Acropora cervicornis.</title>
        <authorList>
            <person name="Selwyn J.D."/>
            <person name="Vollmer S.V."/>
        </authorList>
    </citation>
    <scope>NUCLEOTIDE SEQUENCE</scope>
    <source>
        <strain evidence="2">K2</strain>
    </source>
</reference>
<evidence type="ECO:0000313" key="2">
    <source>
        <dbReference type="EMBL" id="KAK2561905.1"/>
    </source>
</evidence>
<feature type="transmembrane region" description="Helical" evidence="1">
    <location>
        <begin position="136"/>
        <end position="158"/>
    </location>
</feature>
<proteinExistence type="predicted"/>
<evidence type="ECO:0000313" key="3">
    <source>
        <dbReference type="Proteomes" id="UP001249851"/>
    </source>
</evidence>
<sequence length="300" mass="34637">MADQIQDFPQLPYINFEATRLRKSVKDGFSSLRKHATLSPAAWKTLGIVAWILVFSWQIIGLVLYAIRAFETSINAKHASFQSTQIELYSNSEALELTWLVTLFFNNALVMLAVSKVPSFVGYFVILKKLVRLPSFWSLLALTAVSMSGYVIIMAFKYDSAMELALIVAFMVERLVQVILVSFINFTQVNHAWNTGSRIVFVFIKTNITFSFLNYFIQFVVGSVQFTLDVYGIDNEIETESDLFHIFGAIRRVAVVVFCYRIFKFYWEKLFIDNRNILCHYDFLEKRHGTQENLLQLNSQ</sequence>
<protein>
    <submittedName>
        <fullName evidence="2">Uncharacterized protein</fullName>
    </submittedName>
</protein>
<feature type="transmembrane region" description="Helical" evidence="1">
    <location>
        <begin position="41"/>
        <end position="67"/>
    </location>
</feature>
<keyword evidence="1" id="KW-0472">Membrane</keyword>
<name>A0AAD9V5X5_ACRCE</name>
<feature type="transmembrane region" description="Helical" evidence="1">
    <location>
        <begin position="164"/>
        <end position="187"/>
    </location>
</feature>
<keyword evidence="1" id="KW-0812">Transmembrane</keyword>
<comment type="caution">
    <text evidence="2">The sequence shown here is derived from an EMBL/GenBank/DDBJ whole genome shotgun (WGS) entry which is preliminary data.</text>
</comment>
<keyword evidence="3" id="KW-1185">Reference proteome</keyword>
<accession>A0AAD9V5X5</accession>